<dbReference type="Proteomes" id="UP000076532">
    <property type="component" value="Unassembled WGS sequence"/>
</dbReference>
<evidence type="ECO:0000313" key="2">
    <source>
        <dbReference type="Proteomes" id="UP000076532"/>
    </source>
</evidence>
<name>A0A166H655_9AGAM</name>
<protein>
    <recommendedName>
        <fullName evidence="3">Aminoglycoside phosphotransferase domain-containing protein</fullName>
    </recommendedName>
</protein>
<proteinExistence type="predicted"/>
<dbReference type="AlphaFoldDB" id="A0A166H655"/>
<evidence type="ECO:0000313" key="1">
    <source>
        <dbReference type="EMBL" id="KZP18528.1"/>
    </source>
</evidence>
<keyword evidence="2" id="KW-1185">Reference proteome</keyword>
<dbReference type="OrthoDB" id="5210591at2759"/>
<dbReference type="EMBL" id="KV417572">
    <property type="protein sequence ID" value="KZP18528.1"/>
    <property type="molecule type" value="Genomic_DNA"/>
</dbReference>
<reference evidence="1 2" key="1">
    <citation type="journal article" date="2016" name="Mol. Biol. Evol.">
        <title>Comparative Genomics of Early-Diverging Mushroom-Forming Fungi Provides Insights into the Origins of Lignocellulose Decay Capabilities.</title>
        <authorList>
            <person name="Nagy L.G."/>
            <person name="Riley R."/>
            <person name="Tritt A."/>
            <person name="Adam C."/>
            <person name="Daum C."/>
            <person name="Floudas D."/>
            <person name="Sun H."/>
            <person name="Yadav J.S."/>
            <person name="Pangilinan J."/>
            <person name="Larsson K.H."/>
            <person name="Matsuura K."/>
            <person name="Barry K."/>
            <person name="Labutti K."/>
            <person name="Kuo R."/>
            <person name="Ohm R.A."/>
            <person name="Bhattacharya S.S."/>
            <person name="Shirouzu T."/>
            <person name="Yoshinaga Y."/>
            <person name="Martin F.M."/>
            <person name="Grigoriev I.V."/>
            <person name="Hibbett D.S."/>
        </authorList>
    </citation>
    <scope>NUCLEOTIDE SEQUENCE [LARGE SCALE GENOMIC DNA]</scope>
    <source>
        <strain evidence="1 2">CBS 109695</strain>
    </source>
</reference>
<sequence length="372" mass="41080">MTAEQPTIKITLEQAQAIVSEYHTEIGDQLIQTAAQITSFVEESDQGYSHHRYRKTYRIDLANCSYALTVSLPAASLTSPASDYHPNDCDTVKHLHELITSQTSIPLPKILKTGTIVSPTSTSQYEFLLVSSPPTTATTLAAARQSGRVTPEADARIQRTIGAYLRQLHTLQNDWFGRPLPGARAPADPSYVWQEAFTLFLETVLCALEERGLEVPWQDLRRCLSRAIGYYVFDDAEVPSLVGVTVSEDDVYIRMSPPSASAADPEPEIVAFPLPTHALWGDPMMEAFFMPPGPSKALVEGYMAGEGGAALMPFARQRTKRLWYTLFLAGVVLLEAPEEGFKADGGNAEGKQRWARETFMDCVQKLNDAPCY</sequence>
<organism evidence="1 2">
    <name type="scientific">Athelia psychrophila</name>
    <dbReference type="NCBI Taxonomy" id="1759441"/>
    <lineage>
        <taxon>Eukaryota</taxon>
        <taxon>Fungi</taxon>
        <taxon>Dikarya</taxon>
        <taxon>Basidiomycota</taxon>
        <taxon>Agaricomycotina</taxon>
        <taxon>Agaricomycetes</taxon>
        <taxon>Agaricomycetidae</taxon>
        <taxon>Atheliales</taxon>
        <taxon>Atheliaceae</taxon>
        <taxon>Athelia</taxon>
    </lineage>
</organism>
<accession>A0A166H655</accession>
<gene>
    <name evidence="1" type="ORF">FIBSPDRAFT_829342</name>
</gene>
<evidence type="ECO:0008006" key="3">
    <source>
        <dbReference type="Google" id="ProtNLM"/>
    </source>
</evidence>